<dbReference type="Gene3D" id="3.40.640.10">
    <property type="entry name" value="Type I PLP-dependent aspartate aminotransferase-like (Major domain)"/>
    <property type="match status" value="1"/>
</dbReference>
<dbReference type="InterPro" id="IPR015422">
    <property type="entry name" value="PyrdxlP-dep_Trfase_small"/>
</dbReference>
<evidence type="ECO:0000256" key="5">
    <source>
        <dbReference type="ARBA" id="ARBA00022898"/>
    </source>
</evidence>
<evidence type="ECO:0000259" key="6">
    <source>
        <dbReference type="Pfam" id="PF00155"/>
    </source>
</evidence>
<proteinExistence type="inferred from homology"/>
<keyword evidence="5" id="KW-0663">Pyridoxal phosphate</keyword>
<evidence type="ECO:0000256" key="2">
    <source>
        <dbReference type="ARBA" id="ARBA00007441"/>
    </source>
</evidence>
<dbReference type="PANTHER" id="PTHR46383:SF1">
    <property type="entry name" value="ASPARTATE AMINOTRANSFERASE"/>
    <property type="match status" value="1"/>
</dbReference>
<dbReference type="SUPFAM" id="SSF53383">
    <property type="entry name" value="PLP-dependent transferases"/>
    <property type="match status" value="1"/>
</dbReference>
<keyword evidence="3 7" id="KW-0032">Aminotransferase</keyword>
<keyword evidence="4" id="KW-0808">Transferase</keyword>
<evidence type="ECO:0000256" key="4">
    <source>
        <dbReference type="ARBA" id="ARBA00022679"/>
    </source>
</evidence>
<dbReference type="PANTHER" id="PTHR46383">
    <property type="entry name" value="ASPARTATE AMINOTRANSFERASE"/>
    <property type="match status" value="1"/>
</dbReference>
<dbReference type="EMBL" id="JAUMKJ010000008">
    <property type="protein sequence ID" value="MDO3676989.1"/>
    <property type="molecule type" value="Genomic_DNA"/>
</dbReference>
<dbReference type="InterPro" id="IPR004839">
    <property type="entry name" value="Aminotransferase_I/II_large"/>
</dbReference>
<protein>
    <submittedName>
        <fullName evidence="7">Aminotransferase class I/II-fold pyridoxal phosphate-dependent enzyme</fullName>
    </submittedName>
</protein>
<evidence type="ECO:0000256" key="3">
    <source>
        <dbReference type="ARBA" id="ARBA00022576"/>
    </source>
</evidence>
<accession>A0ABT8V6D0</accession>
<comment type="similarity">
    <text evidence="2">Belongs to the class-I pyridoxal-phosphate-dependent aminotransferase family.</text>
</comment>
<gene>
    <name evidence="7" type="ORF">Q3C12_08245</name>
</gene>
<evidence type="ECO:0000313" key="7">
    <source>
        <dbReference type="EMBL" id="MDO3676989.1"/>
    </source>
</evidence>
<reference evidence="7" key="1">
    <citation type="submission" date="2023-07" db="EMBL/GenBank/DDBJ databases">
        <authorList>
            <person name="Aktuganov G."/>
            <person name="Boyko T."/>
            <person name="Delegan Y."/>
            <person name="Galimzianova N."/>
            <person name="Gilvanova E."/>
            <person name="Korobov V."/>
            <person name="Kuzmina L."/>
            <person name="Melentiev A."/>
            <person name="Milman P."/>
            <person name="Ryabova A."/>
            <person name="Stupak E."/>
            <person name="Yasakov T."/>
            <person name="Zharikova N."/>
            <person name="Zhurenko E."/>
        </authorList>
    </citation>
    <scope>NUCLEOTIDE SEQUENCE</scope>
    <source>
        <strain evidence="7">IB-739</strain>
    </source>
</reference>
<dbReference type="Pfam" id="PF00155">
    <property type="entry name" value="Aminotran_1_2"/>
    <property type="match status" value="1"/>
</dbReference>
<dbReference type="GO" id="GO:0008483">
    <property type="term" value="F:transaminase activity"/>
    <property type="evidence" value="ECO:0007669"/>
    <property type="project" value="UniProtKB-KW"/>
</dbReference>
<organism evidence="7 8">
    <name type="scientific">Paenibacillus ehimensis</name>
    <dbReference type="NCBI Taxonomy" id="79264"/>
    <lineage>
        <taxon>Bacteria</taxon>
        <taxon>Bacillati</taxon>
        <taxon>Bacillota</taxon>
        <taxon>Bacilli</taxon>
        <taxon>Bacillales</taxon>
        <taxon>Paenibacillaceae</taxon>
        <taxon>Paenibacillus</taxon>
    </lineage>
</organism>
<name>A0ABT8V6D0_9BACL</name>
<dbReference type="InterPro" id="IPR015424">
    <property type="entry name" value="PyrdxlP-dep_Trfase"/>
</dbReference>
<comment type="caution">
    <text evidence="7">The sequence shown here is derived from an EMBL/GenBank/DDBJ whole genome shotgun (WGS) entry which is preliminary data.</text>
</comment>
<sequence>MKSLERMPNLTRYESIGINQLFNVADGHAHQPQTYAQRQIIGRLPDLFDQAEAARQAELEDEFRRLFYTLAGQPTAAGLTRTLFCYSASLSTDLIATFLASREMSTALLHPCFDNLATLLQRRNVALTPLHEEELRLDRMEGTFADLAADAVFITLPNNPTGFELSQEEWEKLVALCGLYGKLLIVDCTFRFFSRKPSWDQYELLERSNISYLMVEDTGKTWPTQDLKCSILAMSQDLAEDMLELHNDILLNVSPFILQLLIEYLKDTARHGLRSVLWETIDRNRQTLREAIRSSGLLLNNPDSTISVEWLRIADPRIRSLDLVDRLQRLGLGILPGDHFYWHDHGQGERYIRVALARCPDMFAEACNILKSALLTNRTDPA</sequence>
<keyword evidence="8" id="KW-1185">Reference proteome</keyword>
<evidence type="ECO:0000313" key="8">
    <source>
        <dbReference type="Proteomes" id="UP001168883"/>
    </source>
</evidence>
<comment type="cofactor">
    <cofactor evidence="1">
        <name>pyridoxal 5'-phosphate</name>
        <dbReference type="ChEBI" id="CHEBI:597326"/>
    </cofactor>
</comment>
<dbReference type="Gene3D" id="3.90.1150.10">
    <property type="entry name" value="Aspartate Aminotransferase, domain 1"/>
    <property type="match status" value="1"/>
</dbReference>
<dbReference type="RefSeq" id="WP_164827803.1">
    <property type="nucleotide sequence ID" value="NZ_JARLKN010000025.1"/>
</dbReference>
<dbReference type="InterPro" id="IPR050596">
    <property type="entry name" value="AspAT/PAT-like"/>
</dbReference>
<feature type="domain" description="Aminotransferase class I/classII large" evidence="6">
    <location>
        <begin position="82"/>
        <end position="359"/>
    </location>
</feature>
<dbReference type="Proteomes" id="UP001168883">
    <property type="component" value="Unassembled WGS sequence"/>
</dbReference>
<dbReference type="InterPro" id="IPR015421">
    <property type="entry name" value="PyrdxlP-dep_Trfase_major"/>
</dbReference>
<evidence type="ECO:0000256" key="1">
    <source>
        <dbReference type="ARBA" id="ARBA00001933"/>
    </source>
</evidence>